<dbReference type="RefSeq" id="WP_094026294.1">
    <property type="nucleotide sequence ID" value="NZ_NGAF01000009.1"/>
</dbReference>
<dbReference type="InterPro" id="IPR036291">
    <property type="entry name" value="NAD(P)-bd_dom_sf"/>
</dbReference>
<dbReference type="SMART" id="SM00822">
    <property type="entry name" value="PKS_KR"/>
    <property type="match status" value="1"/>
</dbReference>
<dbReference type="GO" id="GO:0016020">
    <property type="term" value="C:membrane"/>
    <property type="evidence" value="ECO:0007669"/>
    <property type="project" value="TreeGrafter"/>
</dbReference>
<evidence type="ECO:0000256" key="1">
    <source>
        <dbReference type="ARBA" id="ARBA00006484"/>
    </source>
</evidence>
<name>A0A231H3I2_9NOCA</name>
<dbReference type="Pfam" id="PF00106">
    <property type="entry name" value="adh_short"/>
    <property type="match status" value="1"/>
</dbReference>
<organism evidence="4 5">
    <name type="scientific">Nocardia cerradoensis</name>
    <dbReference type="NCBI Taxonomy" id="85688"/>
    <lineage>
        <taxon>Bacteria</taxon>
        <taxon>Bacillati</taxon>
        <taxon>Actinomycetota</taxon>
        <taxon>Actinomycetes</taxon>
        <taxon>Mycobacteriales</taxon>
        <taxon>Nocardiaceae</taxon>
        <taxon>Nocardia</taxon>
    </lineage>
</organism>
<dbReference type="InterPro" id="IPR002347">
    <property type="entry name" value="SDR_fam"/>
</dbReference>
<dbReference type="Gene3D" id="3.40.50.720">
    <property type="entry name" value="NAD(P)-binding Rossmann-like Domain"/>
    <property type="match status" value="1"/>
</dbReference>
<dbReference type="GO" id="GO:0050255">
    <property type="term" value="F:ribitol 2-dehydrogenase (NAD+) activity"/>
    <property type="evidence" value="ECO:0007669"/>
    <property type="project" value="UniProtKB-EC"/>
</dbReference>
<proteinExistence type="inferred from homology"/>
<sequence>MTDTPPLALVTGASSGIGFELARQFAERGYDVVIAAEDAAIDVAAESLRRSGARVRPLRIDLHSANGPEQLYATATEDGRALDAVAFNAGIGRGGDFLSTDLDDELAVIDLNVRSTVRLAKPVVADMAARGSGRLLFTSSIAAMIPGPEQAVYHASKSFVQSFAEALRQELRDKGITVTALMPGPTDTDFFRRAKMLDTRIGRGPKDDPAEVARQGVDALLAGEQKVVATSLPTKVMGLVGRIVPDALKAKAGQIISGR</sequence>
<dbReference type="InterPro" id="IPR057326">
    <property type="entry name" value="KR_dom"/>
</dbReference>
<comment type="caution">
    <text evidence="4">The sequence shown here is derived from an EMBL/GenBank/DDBJ whole genome shotgun (WGS) entry which is preliminary data.</text>
</comment>
<protein>
    <submittedName>
        <fullName evidence="4">Ribitol 2-dehydrogenase</fullName>
        <ecNumber evidence="4">1.1.1.56</ecNumber>
    </submittedName>
</protein>
<accession>A0A231H3I2</accession>
<evidence type="ECO:0000256" key="2">
    <source>
        <dbReference type="ARBA" id="ARBA00023002"/>
    </source>
</evidence>
<reference evidence="4 5" key="1">
    <citation type="submission" date="2017-07" db="EMBL/GenBank/DDBJ databases">
        <title>First draft Genome Sequence of Nocardia cerradoensis isolated from human infection.</title>
        <authorList>
            <person name="Carrasco G."/>
        </authorList>
    </citation>
    <scope>NUCLEOTIDE SEQUENCE [LARGE SCALE GENOMIC DNA]</scope>
    <source>
        <strain evidence="4 5">CNM20130759</strain>
    </source>
</reference>
<gene>
    <name evidence="4" type="primary">rbtD</name>
    <name evidence="4" type="ORF">B7C42_04274</name>
</gene>
<dbReference type="EC" id="1.1.1.56" evidence="4"/>
<dbReference type="Proteomes" id="UP000215506">
    <property type="component" value="Unassembled WGS sequence"/>
</dbReference>
<dbReference type="PANTHER" id="PTHR44196:SF2">
    <property type="entry name" value="SHORT-CHAIN DEHYDROGENASE-RELATED"/>
    <property type="match status" value="1"/>
</dbReference>
<evidence type="ECO:0000313" key="4">
    <source>
        <dbReference type="EMBL" id="OXR43407.1"/>
    </source>
</evidence>
<dbReference type="AlphaFoldDB" id="A0A231H3I2"/>
<evidence type="ECO:0000259" key="3">
    <source>
        <dbReference type="SMART" id="SM00822"/>
    </source>
</evidence>
<dbReference type="PANTHER" id="PTHR44196">
    <property type="entry name" value="DEHYDROGENASE/REDUCTASE SDR FAMILY MEMBER 7B"/>
    <property type="match status" value="1"/>
</dbReference>
<dbReference type="CDD" id="cd05233">
    <property type="entry name" value="SDR_c"/>
    <property type="match status" value="1"/>
</dbReference>
<comment type="similarity">
    <text evidence="1">Belongs to the short-chain dehydrogenases/reductases (SDR) family.</text>
</comment>
<keyword evidence="5" id="KW-1185">Reference proteome</keyword>
<evidence type="ECO:0000313" key="5">
    <source>
        <dbReference type="Proteomes" id="UP000215506"/>
    </source>
</evidence>
<dbReference type="SUPFAM" id="SSF51735">
    <property type="entry name" value="NAD(P)-binding Rossmann-fold domains"/>
    <property type="match status" value="1"/>
</dbReference>
<dbReference type="EMBL" id="NGAF01000009">
    <property type="protein sequence ID" value="OXR43407.1"/>
    <property type="molecule type" value="Genomic_DNA"/>
</dbReference>
<keyword evidence="2 4" id="KW-0560">Oxidoreductase</keyword>
<feature type="domain" description="Ketoreductase" evidence="3">
    <location>
        <begin position="6"/>
        <end position="188"/>
    </location>
</feature>
<dbReference type="PRINTS" id="PR00081">
    <property type="entry name" value="GDHRDH"/>
</dbReference>